<protein>
    <submittedName>
        <fullName evidence="1">Uncharacterized protein</fullName>
    </submittedName>
</protein>
<comment type="caution">
    <text evidence="1">The sequence shown here is derived from an EMBL/GenBank/DDBJ whole genome shotgun (WGS) entry which is preliminary data.</text>
</comment>
<sequence length="132" mass="14485">MSEPAEICSVCKGWEWSGQQPNYDHIHPVRDLPEEQDFGARLVMRGFAAGFAGLEGEGVSQTWVFFEDLEPALTFGRVGQMSGYDISGYGVYAAARDICFESESGQRVTTLHVSIPALNDEAAMQDAFTQQA</sequence>
<dbReference type="Proteomes" id="UP001431429">
    <property type="component" value="Unassembled WGS sequence"/>
</dbReference>
<name>A0ABT0UIF8_9ACTN</name>
<evidence type="ECO:0000313" key="1">
    <source>
        <dbReference type="EMBL" id="MCM2387400.1"/>
    </source>
</evidence>
<dbReference type="EMBL" id="JAMQAW010000003">
    <property type="protein sequence ID" value="MCM2387400.1"/>
    <property type="molecule type" value="Genomic_DNA"/>
</dbReference>
<keyword evidence="2" id="KW-1185">Reference proteome</keyword>
<reference evidence="1" key="1">
    <citation type="submission" date="2022-06" db="EMBL/GenBank/DDBJ databases">
        <title>Genome public.</title>
        <authorList>
            <person name="Sun Q."/>
        </authorList>
    </citation>
    <scope>NUCLEOTIDE SEQUENCE</scope>
    <source>
        <strain evidence="1">CWNU-1</strain>
    </source>
</reference>
<accession>A0ABT0UIF8</accession>
<evidence type="ECO:0000313" key="2">
    <source>
        <dbReference type="Proteomes" id="UP001431429"/>
    </source>
</evidence>
<proteinExistence type="predicted"/>
<dbReference type="RefSeq" id="WP_250917765.1">
    <property type="nucleotide sequence ID" value="NZ_JAMQAW010000003.1"/>
</dbReference>
<gene>
    <name evidence="1" type="ORF">NBG84_03575</name>
</gene>
<organism evidence="1 2">
    <name type="scientific">Streptomyces albipurpureus</name>
    <dbReference type="NCBI Taxonomy" id="2897419"/>
    <lineage>
        <taxon>Bacteria</taxon>
        <taxon>Bacillati</taxon>
        <taxon>Actinomycetota</taxon>
        <taxon>Actinomycetes</taxon>
        <taxon>Kitasatosporales</taxon>
        <taxon>Streptomycetaceae</taxon>
        <taxon>Streptomyces</taxon>
    </lineage>
</organism>